<evidence type="ECO:0000259" key="2">
    <source>
        <dbReference type="Pfam" id="PF01970"/>
    </source>
</evidence>
<evidence type="ECO:0000256" key="1">
    <source>
        <dbReference type="SAM" id="Phobius"/>
    </source>
</evidence>
<feature type="transmembrane region" description="Helical" evidence="1">
    <location>
        <begin position="162"/>
        <end position="180"/>
    </location>
</feature>
<feature type="transmembrane region" description="Helical" evidence="1">
    <location>
        <begin position="384"/>
        <end position="404"/>
    </location>
</feature>
<dbReference type="RefSeq" id="WP_128628532.1">
    <property type="nucleotide sequence ID" value="NZ_RKST01000035.1"/>
</dbReference>
<keyword evidence="1" id="KW-0472">Membrane</keyword>
<feature type="transmembrane region" description="Helical" evidence="1">
    <location>
        <begin position="135"/>
        <end position="156"/>
    </location>
</feature>
<keyword evidence="4" id="KW-1185">Reference proteome</keyword>
<evidence type="ECO:0000313" key="3">
    <source>
        <dbReference type="EMBL" id="RUM95613.1"/>
    </source>
</evidence>
<comment type="caution">
    <text evidence="3">The sequence shown here is derived from an EMBL/GenBank/DDBJ whole genome shotgun (WGS) entry which is preliminary data.</text>
</comment>
<keyword evidence="1" id="KW-0812">Transmembrane</keyword>
<feature type="transmembrane region" description="Helical" evidence="1">
    <location>
        <begin position="17"/>
        <end position="46"/>
    </location>
</feature>
<proteinExistence type="predicted"/>
<dbReference type="AlphaFoldDB" id="A0A432V0A8"/>
<dbReference type="Proteomes" id="UP000281647">
    <property type="component" value="Unassembled WGS sequence"/>
</dbReference>
<protein>
    <recommendedName>
        <fullName evidence="2">DUF112 domain-containing protein</fullName>
    </recommendedName>
</protein>
<dbReference type="EMBL" id="RKST01000035">
    <property type="protein sequence ID" value="RUM95613.1"/>
    <property type="molecule type" value="Genomic_DNA"/>
</dbReference>
<accession>A0A432V0A8</accession>
<feature type="transmembrane region" description="Helical" evidence="1">
    <location>
        <begin position="192"/>
        <end position="213"/>
    </location>
</feature>
<dbReference type="PANTHER" id="PTHR35342:SF5">
    <property type="entry name" value="TRICARBOXYLIC TRANSPORT PROTEIN"/>
    <property type="match status" value="1"/>
</dbReference>
<feature type="transmembrane region" description="Helical" evidence="1">
    <location>
        <begin position="411"/>
        <end position="441"/>
    </location>
</feature>
<feature type="domain" description="DUF112" evidence="2">
    <location>
        <begin position="17"/>
        <end position="436"/>
    </location>
</feature>
<evidence type="ECO:0000313" key="4">
    <source>
        <dbReference type="Proteomes" id="UP000281647"/>
    </source>
</evidence>
<reference evidence="3 4" key="1">
    <citation type="submission" date="2018-11" db="EMBL/GenBank/DDBJ databases">
        <title>Pseudaminobacter arsenicus sp. nov., an arsenic-resistant bacterium isolated from arsenic-rich aquifers.</title>
        <authorList>
            <person name="Mu Y."/>
        </authorList>
    </citation>
    <scope>NUCLEOTIDE SEQUENCE [LARGE SCALE GENOMIC DNA]</scope>
    <source>
        <strain evidence="3 4">CB3</strain>
    </source>
</reference>
<dbReference type="Pfam" id="PF01970">
    <property type="entry name" value="TctA"/>
    <property type="match status" value="1"/>
</dbReference>
<dbReference type="InterPro" id="IPR002823">
    <property type="entry name" value="DUF112_TM"/>
</dbReference>
<name>A0A432V0A8_9HYPH</name>
<feature type="transmembrane region" description="Helical" evidence="1">
    <location>
        <begin position="58"/>
        <end position="83"/>
    </location>
</feature>
<feature type="transmembrane region" description="Helical" evidence="1">
    <location>
        <begin position="461"/>
        <end position="483"/>
    </location>
</feature>
<feature type="transmembrane region" description="Helical" evidence="1">
    <location>
        <begin position="256"/>
        <end position="278"/>
    </location>
</feature>
<feature type="transmembrane region" description="Helical" evidence="1">
    <location>
        <begin position="356"/>
        <end position="378"/>
    </location>
</feature>
<dbReference type="PANTHER" id="PTHR35342">
    <property type="entry name" value="TRICARBOXYLIC TRANSPORT PROTEIN"/>
    <property type="match status" value="1"/>
</dbReference>
<gene>
    <name evidence="3" type="ORF">EET67_22265</name>
</gene>
<sequence length="497" mass="51704">MDAFITASVLAFQPQSLLALVIGSLFGLAFGCIPGLTFTMALALILPLTFTLDPMMAIAMLISTYIGGASGGTVAAILIGVPGTPSSAATVSDGHALAKSGKASLAIAMATISSTLGGIFSLVVMVFSVKFLAEVALVFGPAEIFALVVFGMAMICGLAEQSLVRGLIGGVIGLMVMTIGQDPIDGVSRLTFGNVQLLQGVDLLVAMIGLFAVPQVVDALATHRNGTAVESKSVKVELPSLGYILGFRWNLLRSSLLGTVIGAIPGTSGTVAAFIAYAQEKRLARNPERWGKGEMGGVVAPETANNAVTGGAMIPMLGLGIPGDPATALILGGLLVHGIQPGPLLFIEQPETVYSIYFFFGLSYVLVTLTMLFGVKVFVQALKLPHHLLAVAIMVLCVVGSYSLRNSMFDIGAMVVVGLIGYLLQKARVPLTPILLGLVLGPIMERELRTAMIMSGDNATILLSPISLFFFGLSLLVVVLQVVGMVRAQRQKQAVSA</sequence>
<dbReference type="OrthoDB" id="9806425at2"/>
<keyword evidence="1" id="KW-1133">Transmembrane helix</keyword>
<organism evidence="3 4">
    <name type="scientific">Borborobacter arsenicus</name>
    <dbReference type="NCBI Taxonomy" id="1851146"/>
    <lineage>
        <taxon>Bacteria</taxon>
        <taxon>Pseudomonadati</taxon>
        <taxon>Pseudomonadota</taxon>
        <taxon>Alphaproteobacteria</taxon>
        <taxon>Hyphomicrobiales</taxon>
        <taxon>Phyllobacteriaceae</taxon>
        <taxon>Borborobacter</taxon>
    </lineage>
</organism>
<dbReference type="PRINTS" id="PR00173">
    <property type="entry name" value="EDTRNSPORT"/>
</dbReference>
<feature type="transmembrane region" description="Helical" evidence="1">
    <location>
        <begin position="103"/>
        <end position="128"/>
    </location>
</feature>